<dbReference type="GO" id="GO:0006271">
    <property type="term" value="P:DNA strand elongation involved in DNA replication"/>
    <property type="evidence" value="ECO:0007669"/>
    <property type="project" value="TreeGrafter"/>
</dbReference>
<comment type="function">
    <text evidence="13 15">Possesses two activities: a DNA synthesis (polymerase) and an exonucleolytic activity that degrades single-stranded DNA in the 3' to 5' direction. Has a template-primer preference which is characteristic of a replicative DNA polymerase.</text>
</comment>
<dbReference type="Gene3D" id="2.40.50.140">
    <property type="entry name" value="Nucleic acid-binding proteins"/>
    <property type="match status" value="1"/>
</dbReference>
<organism evidence="17">
    <name type="scientific">Archaeoglobus fulgidus</name>
    <dbReference type="NCBI Taxonomy" id="2234"/>
    <lineage>
        <taxon>Archaea</taxon>
        <taxon>Methanobacteriati</taxon>
        <taxon>Methanobacteriota</taxon>
        <taxon>Archaeoglobi</taxon>
        <taxon>Archaeoglobales</taxon>
        <taxon>Archaeoglobaceae</taxon>
        <taxon>Archaeoglobus</taxon>
    </lineage>
</organism>
<evidence type="ECO:0000256" key="9">
    <source>
        <dbReference type="ARBA" id="ARBA00022839"/>
    </source>
</evidence>
<dbReference type="AlphaFoldDB" id="A0A7J3M3F9"/>
<feature type="domain" description="DNA polymerase alpha/delta/epsilon subunit B" evidence="16">
    <location>
        <begin position="233"/>
        <end position="432"/>
    </location>
</feature>
<dbReference type="Pfam" id="PF04042">
    <property type="entry name" value="DNA_pol_E_B"/>
    <property type="match status" value="1"/>
</dbReference>
<dbReference type="InterPro" id="IPR029052">
    <property type="entry name" value="Metallo-depent_PP-like"/>
</dbReference>
<dbReference type="EC" id="2.7.7.7" evidence="15"/>
<comment type="catalytic activity">
    <reaction evidence="1 15">
        <text>Exonucleolytic cleavage in the 3'- to 5'-direction to yield nucleoside 5'-phosphates.</text>
        <dbReference type="EC" id="3.1.11.1"/>
    </reaction>
</comment>
<protein>
    <recommendedName>
        <fullName evidence="15">DNA polymerase II small subunit</fullName>
        <shortName evidence="15">Pol II</shortName>
        <ecNumber evidence="15">2.7.7.7</ecNumber>
    </recommendedName>
    <alternativeName>
        <fullName evidence="15">Exodeoxyribonuclease small subunit</fullName>
        <ecNumber evidence="15">3.1.11.1</ecNumber>
    </alternativeName>
</protein>
<dbReference type="GO" id="GO:0006308">
    <property type="term" value="P:DNA catabolic process"/>
    <property type="evidence" value="ECO:0007669"/>
    <property type="project" value="UniProtKB-UniRule"/>
</dbReference>
<keyword evidence="5 15" id="KW-0548">Nucleotidyltransferase</keyword>
<evidence type="ECO:0000313" key="17">
    <source>
        <dbReference type="EMBL" id="HGT83423.1"/>
    </source>
</evidence>
<evidence type="ECO:0000256" key="5">
    <source>
        <dbReference type="ARBA" id="ARBA00022695"/>
    </source>
</evidence>
<dbReference type="CDD" id="cd07386">
    <property type="entry name" value="MPP_DNA_pol_II_small_archeal_C"/>
    <property type="match status" value="1"/>
</dbReference>
<comment type="catalytic activity">
    <reaction evidence="14 15">
        <text>DNA(n) + a 2'-deoxyribonucleoside 5'-triphosphate = DNA(n+1) + diphosphate</text>
        <dbReference type="Rhea" id="RHEA:22508"/>
        <dbReference type="Rhea" id="RHEA-COMP:17339"/>
        <dbReference type="Rhea" id="RHEA-COMP:17340"/>
        <dbReference type="ChEBI" id="CHEBI:33019"/>
        <dbReference type="ChEBI" id="CHEBI:61560"/>
        <dbReference type="ChEBI" id="CHEBI:173112"/>
        <dbReference type="EC" id="2.7.7.7"/>
    </reaction>
</comment>
<keyword evidence="7 15" id="KW-0540">Nuclease</keyword>
<dbReference type="SUPFAM" id="SSF56300">
    <property type="entry name" value="Metallo-dependent phosphatases"/>
    <property type="match status" value="1"/>
</dbReference>
<proteinExistence type="inferred from homology"/>
<dbReference type="NCBIfam" id="NF003118">
    <property type="entry name" value="PRK04036.1-3"/>
    <property type="match status" value="1"/>
</dbReference>
<evidence type="ECO:0000256" key="1">
    <source>
        <dbReference type="ARBA" id="ARBA00000563"/>
    </source>
</evidence>
<keyword evidence="6 15" id="KW-0235">DNA replication</keyword>
<dbReference type="InterPro" id="IPR012340">
    <property type="entry name" value="NA-bd_OB-fold"/>
</dbReference>
<dbReference type="GO" id="GO:0003677">
    <property type="term" value="F:DNA binding"/>
    <property type="evidence" value="ECO:0007669"/>
    <property type="project" value="UniProtKB-UniRule"/>
</dbReference>
<keyword evidence="4 15" id="KW-0808">Transferase</keyword>
<accession>A0A7J3M3F9</accession>
<comment type="subunit">
    <text evidence="3 15">Heterodimer of a large subunit and a small subunit.</text>
</comment>
<evidence type="ECO:0000256" key="7">
    <source>
        <dbReference type="ARBA" id="ARBA00022722"/>
    </source>
</evidence>
<evidence type="ECO:0000256" key="2">
    <source>
        <dbReference type="ARBA" id="ARBA00006035"/>
    </source>
</evidence>
<dbReference type="PANTHER" id="PTHR10416:SF0">
    <property type="entry name" value="DNA POLYMERASE DELTA SUBUNIT 2"/>
    <property type="match status" value="1"/>
</dbReference>
<dbReference type="Gene3D" id="3.60.21.50">
    <property type="match status" value="1"/>
</dbReference>
<keyword evidence="11 15" id="KW-0238">DNA-binding</keyword>
<evidence type="ECO:0000256" key="6">
    <source>
        <dbReference type="ARBA" id="ARBA00022705"/>
    </source>
</evidence>
<dbReference type="InterPro" id="IPR007185">
    <property type="entry name" value="DNA_pol_a/d/e_bsu"/>
</dbReference>
<sequence>MEEGLRGVVKSIDAVTVAKKFLVRGYNVSPEAAKIVASFPDPELLIAEVCKISRNSFIICEEDVISAIRSLELRIKGSQRAESEVKKKEHHEKAQERIRVLRDVGNLVVEGSVEDFVAYFNSRLEKLSKIFRARIQPTPIRNLGRVRGEVVNVVGIVNNVLDKKESVIIELEDQTGTINCIANGKLAETARELLGDEVIAISGTLRGNSILADRILFPDCPINGNKKHVDFGVVFISDTHFGSKGFLEEKWKAFVRWLNCETDMSDLAEKIRYIIVAGDIVDGVGVYPEQENELAIVDIYEQYENAAMHFDEIRDDIEVIISPGNHDAVRQAEPQPSLPKEIAKLFPKNVRNVGNPALLDLEGLKVLVYHGRSLDDIVTKISRLNYESPQKAMEELLKRRHLSPLYGGRSPIAPAKEDLLVIDEIPDVLHSGHVHTYGTSYYRGVLLVNSSTWQAQTEFQKKINLNPMPCNVAVLLGENVYRLNFSGG</sequence>
<reference evidence="17" key="1">
    <citation type="journal article" date="2020" name="mSystems">
        <title>Genome- and Community-Level Interaction Insights into Carbon Utilization and Element Cycling Functions of Hydrothermarchaeota in Hydrothermal Sediment.</title>
        <authorList>
            <person name="Zhou Z."/>
            <person name="Liu Y."/>
            <person name="Xu W."/>
            <person name="Pan J."/>
            <person name="Luo Z.H."/>
            <person name="Li M."/>
        </authorList>
    </citation>
    <scope>NUCLEOTIDE SEQUENCE [LARGE SCALE GENOMIC DNA]</scope>
    <source>
        <strain evidence="17">SpSt-587</strain>
    </source>
</reference>
<gene>
    <name evidence="15" type="primary">polB</name>
    <name evidence="17" type="ORF">ENT52_06835</name>
</gene>
<dbReference type="GO" id="GO:0003887">
    <property type="term" value="F:DNA-directed DNA polymerase activity"/>
    <property type="evidence" value="ECO:0007669"/>
    <property type="project" value="UniProtKB-UniRule"/>
</dbReference>
<dbReference type="EMBL" id="DSYZ01000127">
    <property type="protein sequence ID" value="HGT83423.1"/>
    <property type="molecule type" value="Genomic_DNA"/>
</dbReference>
<evidence type="ECO:0000259" key="16">
    <source>
        <dbReference type="Pfam" id="PF04042"/>
    </source>
</evidence>
<name>A0A7J3M3F9_ARCFL</name>
<evidence type="ECO:0000256" key="3">
    <source>
        <dbReference type="ARBA" id="ARBA00011315"/>
    </source>
</evidence>
<dbReference type="InterPro" id="IPR011149">
    <property type="entry name" value="Pol2_small_arc"/>
</dbReference>
<dbReference type="PIRSF" id="PIRSF000803">
    <property type="entry name" value="Arc_Pol2_small"/>
    <property type="match status" value="1"/>
</dbReference>
<keyword evidence="12 15" id="KW-0511">Multifunctional enzyme</keyword>
<evidence type="ECO:0000256" key="4">
    <source>
        <dbReference type="ARBA" id="ARBA00022679"/>
    </source>
</evidence>
<evidence type="ECO:0000256" key="15">
    <source>
        <dbReference type="HAMAP-Rule" id="MF_00325"/>
    </source>
</evidence>
<dbReference type="PANTHER" id="PTHR10416">
    <property type="entry name" value="DNA POLYMERASE DELTA SUBUNIT 2"/>
    <property type="match status" value="1"/>
</dbReference>
<evidence type="ECO:0000256" key="8">
    <source>
        <dbReference type="ARBA" id="ARBA00022801"/>
    </source>
</evidence>
<keyword evidence="10 15" id="KW-0239">DNA-directed DNA polymerase</keyword>
<evidence type="ECO:0000256" key="12">
    <source>
        <dbReference type="ARBA" id="ARBA00023268"/>
    </source>
</evidence>
<comment type="caution">
    <text evidence="17">The sequence shown here is derived from an EMBL/GenBank/DDBJ whole genome shotgun (WGS) entry which is preliminary data.</text>
</comment>
<comment type="similarity">
    <text evidence="2 15">Belongs to the DNA polymerase delta/II small subunit family.</text>
</comment>
<dbReference type="EC" id="3.1.11.1" evidence="15"/>
<dbReference type="HAMAP" id="MF_00325">
    <property type="entry name" value="DNApol_II_A_arch"/>
    <property type="match status" value="1"/>
</dbReference>
<keyword evidence="9 15" id="KW-0269">Exonuclease</keyword>
<dbReference type="GO" id="GO:0042575">
    <property type="term" value="C:DNA polymerase complex"/>
    <property type="evidence" value="ECO:0007669"/>
    <property type="project" value="TreeGrafter"/>
</dbReference>
<evidence type="ECO:0000256" key="14">
    <source>
        <dbReference type="ARBA" id="ARBA00049244"/>
    </source>
</evidence>
<evidence type="ECO:0000256" key="11">
    <source>
        <dbReference type="ARBA" id="ARBA00023125"/>
    </source>
</evidence>
<dbReference type="InterPro" id="IPR024826">
    <property type="entry name" value="DNA_pol_delta/II_ssu"/>
</dbReference>
<evidence type="ECO:0000256" key="10">
    <source>
        <dbReference type="ARBA" id="ARBA00022932"/>
    </source>
</evidence>
<evidence type="ECO:0000256" key="13">
    <source>
        <dbReference type="ARBA" id="ARBA00024817"/>
    </source>
</evidence>
<keyword evidence="8 15" id="KW-0378">Hydrolase</keyword>
<dbReference type="GO" id="GO:0008310">
    <property type="term" value="F:single-stranded DNA 3'-5' DNA exonuclease activity"/>
    <property type="evidence" value="ECO:0007669"/>
    <property type="project" value="UniProtKB-EC"/>
</dbReference>